<dbReference type="PANTHER" id="PTHR31279">
    <property type="entry name" value="PROTEIN EXORDIUM-LIKE 5"/>
    <property type="match status" value="1"/>
</dbReference>
<comment type="caution">
    <text evidence="6">The sequence shown here is derived from an EMBL/GenBank/DDBJ whole genome shotgun (WGS) entry which is preliminary data.</text>
</comment>
<keyword evidence="4" id="KW-0732">Signal</keyword>
<protein>
    <submittedName>
        <fullName evidence="6">Uncharacterized protein</fullName>
    </submittedName>
</protein>
<evidence type="ECO:0000256" key="4">
    <source>
        <dbReference type="ARBA" id="ARBA00022729"/>
    </source>
</evidence>
<evidence type="ECO:0000256" key="5">
    <source>
        <dbReference type="ARBA" id="ARBA00023591"/>
    </source>
</evidence>
<comment type="similarity">
    <text evidence="5">Belongs to the EXORDIUM family.</text>
</comment>
<name>A0ABR2T682_9ROSI</name>
<sequence length="174" mass="18740">MSMGTKQPHHPSDIAPPHRRHPRCLSIIELASKGNPKDAAINVVLTASAVAVEGFCMNRSSVPVNALDHFTNQSTDRSPLLWLHPTTMLVLMVWSSTWLVSSPNHFGSGYFQGSAEAPLEASSACPGIYGRGAYPGYAGKPTCGPSYNDHGEHGRKYMLPALYDPTTSSFSTLV</sequence>
<evidence type="ECO:0000313" key="6">
    <source>
        <dbReference type="EMBL" id="KAK9032794.1"/>
    </source>
</evidence>
<proteinExistence type="inferred from homology"/>
<evidence type="ECO:0000256" key="1">
    <source>
        <dbReference type="ARBA" id="ARBA00004271"/>
    </source>
</evidence>
<keyword evidence="3" id="KW-0964">Secreted</keyword>
<keyword evidence="7" id="KW-1185">Reference proteome</keyword>
<organism evidence="6 7">
    <name type="scientific">Hibiscus sabdariffa</name>
    <name type="common">roselle</name>
    <dbReference type="NCBI Taxonomy" id="183260"/>
    <lineage>
        <taxon>Eukaryota</taxon>
        <taxon>Viridiplantae</taxon>
        <taxon>Streptophyta</taxon>
        <taxon>Embryophyta</taxon>
        <taxon>Tracheophyta</taxon>
        <taxon>Spermatophyta</taxon>
        <taxon>Magnoliopsida</taxon>
        <taxon>eudicotyledons</taxon>
        <taxon>Gunneridae</taxon>
        <taxon>Pentapetalae</taxon>
        <taxon>rosids</taxon>
        <taxon>malvids</taxon>
        <taxon>Malvales</taxon>
        <taxon>Malvaceae</taxon>
        <taxon>Malvoideae</taxon>
        <taxon>Hibiscus</taxon>
    </lineage>
</organism>
<dbReference type="Pfam" id="PF04674">
    <property type="entry name" value="Phi_1"/>
    <property type="match status" value="1"/>
</dbReference>
<accession>A0ABR2T682</accession>
<evidence type="ECO:0000256" key="2">
    <source>
        <dbReference type="ARBA" id="ARBA00022523"/>
    </source>
</evidence>
<dbReference type="InterPro" id="IPR006766">
    <property type="entry name" value="EXORDIUM-like"/>
</dbReference>
<dbReference type="Proteomes" id="UP001396334">
    <property type="component" value="Unassembled WGS sequence"/>
</dbReference>
<reference evidence="6 7" key="1">
    <citation type="journal article" date="2024" name="G3 (Bethesda)">
        <title>Genome assembly of Hibiscus sabdariffa L. provides insights into metabolisms of medicinal natural products.</title>
        <authorList>
            <person name="Kim T."/>
        </authorList>
    </citation>
    <scope>NUCLEOTIDE SEQUENCE [LARGE SCALE GENOMIC DNA]</scope>
    <source>
        <strain evidence="6">TK-2024</strain>
        <tissue evidence="6">Old leaves</tissue>
    </source>
</reference>
<keyword evidence="2" id="KW-0052">Apoplast</keyword>
<dbReference type="PANTHER" id="PTHR31279:SF54">
    <property type="entry name" value="PROTEIN EXORDIUM-RELATED"/>
    <property type="match status" value="1"/>
</dbReference>
<comment type="subcellular location">
    <subcellularLocation>
        <location evidence="1">Secreted</location>
        <location evidence="1">Extracellular space</location>
        <location evidence="1">Apoplast</location>
    </subcellularLocation>
</comment>
<evidence type="ECO:0000313" key="7">
    <source>
        <dbReference type="Proteomes" id="UP001396334"/>
    </source>
</evidence>
<dbReference type="EMBL" id="JBBPBN010000008">
    <property type="protein sequence ID" value="KAK9032794.1"/>
    <property type="molecule type" value="Genomic_DNA"/>
</dbReference>
<evidence type="ECO:0000256" key="3">
    <source>
        <dbReference type="ARBA" id="ARBA00022525"/>
    </source>
</evidence>
<gene>
    <name evidence="6" type="ORF">V6N11_017837</name>
</gene>